<protein>
    <submittedName>
        <fullName evidence="2">Piso0_005221 protein</fullName>
    </submittedName>
</protein>
<dbReference type="STRING" id="559304.G8Y1L2"/>
<dbReference type="EMBL" id="FO082046">
    <property type="protein sequence ID" value="CCE86715.1"/>
    <property type="molecule type" value="Genomic_DNA"/>
</dbReference>
<feature type="compositionally biased region" description="Acidic residues" evidence="1">
    <location>
        <begin position="466"/>
        <end position="477"/>
    </location>
</feature>
<gene>
    <name evidence="2" type="primary">Piso0_005221</name>
    <name evidence="2" type="ORF">GNLVRS01_PISO0N10419g</name>
</gene>
<dbReference type="AlphaFoldDB" id="G8Y1L2"/>
<feature type="region of interest" description="Disordered" evidence="1">
    <location>
        <begin position="600"/>
        <end position="686"/>
    </location>
</feature>
<dbReference type="PANTHER" id="PTHR21494">
    <property type="entry name" value="ACTIVATING SIGNAL COINTEGRATOR 1 COMPLEX SUBUNIT 2 ASC-1 COMPLEX SUBUNIT P100"/>
    <property type="match status" value="1"/>
</dbReference>
<feature type="compositionally biased region" description="Basic and acidic residues" evidence="1">
    <location>
        <begin position="394"/>
        <end position="407"/>
    </location>
</feature>
<dbReference type="InterPro" id="IPR041808">
    <property type="entry name" value="Cue3_CUE"/>
</dbReference>
<dbReference type="InParanoid" id="G8Y1L2"/>
<dbReference type="OMA" id="EGWARMI"/>
<dbReference type="CDD" id="cd14373">
    <property type="entry name" value="CUE_Cue3p_like"/>
    <property type="match status" value="1"/>
</dbReference>
<dbReference type="InterPro" id="IPR052586">
    <property type="entry name" value="ASCC2"/>
</dbReference>
<keyword evidence="3" id="KW-1185">Reference proteome</keyword>
<feature type="compositionally biased region" description="Polar residues" evidence="1">
    <location>
        <begin position="512"/>
        <end position="528"/>
    </location>
</feature>
<dbReference type="FunCoup" id="G8Y1L2">
    <property type="interactions" value="31"/>
</dbReference>
<dbReference type="eggNOG" id="ENOG502RV3A">
    <property type="taxonomic scope" value="Eukaryota"/>
</dbReference>
<proteinExistence type="predicted"/>
<feature type="compositionally biased region" description="Basic residues" evidence="1">
    <location>
        <begin position="668"/>
        <end position="686"/>
    </location>
</feature>
<evidence type="ECO:0000256" key="1">
    <source>
        <dbReference type="SAM" id="MobiDB-lite"/>
    </source>
</evidence>
<evidence type="ECO:0000313" key="2">
    <source>
        <dbReference type="EMBL" id="CCE86715.1"/>
    </source>
</evidence>
<dbReference type="HOGENOM" id="CLU_030292_0_0_1"/>
<evidence type="ECO:0000313" key="3">
    <source>
        <dbReference type="Proteomes" id="UP000005222"/>
    </source>
</evidence>
<feature type="region of interest" description="Disordered" evidence="1">
    <location>
        <begin position="394"/>
        <end position="415"/>
    </location>
</feature>
<dbReference type="OrthoDB" id="5577209at2759"/>
<feature type="compositionally biased region" description="Polar residues" evidence="1">
    <location>
        <begin position="620"/>
        <end position="645"/>
    </location>
</feature>
<reference evidence="2 3" key="1">
    <citation type="journal article" date="2012" name="G3 (Bethesda)">
        <title>Pichia sorbitophila, an interspecies yeast hybrid reveals early steps of genome resolution following polyploidization.</title>
        <authorList>
            <person name="Leh Louis V."/>
            <person name="Despons L."/>
            <person name="Friedrich A."/>
            <person name="Martin T."/>
            <person name="Durrens P."/>
            <person name="Casaregola S."/>
            <person name="Neuveglise C."/>
            <person name="Fairhead C."/>
            <person name="Marck C."/>
            <person name="Cruz J.A."/>
            <person name="Straub M.L."/>
            <person name="Kugler V."/>
            <person name="Sacerdot C."/>
            <person name="Uzunov Z."/>
            <person name="Thierry A."/>
            <person name="Weiss S."/>
            <person name="Bleykasten C."/>
            <person name="De Montigny J."/>
            <person name="Jacques N."/>
            <person name="Jung P."/>
            <person name="Lemaire M."/>
            <person name="Mallet S."/>
            <person name="Morel G."/>
            <person name="Richard G.F."/>
            <person name="Sarkar A."/>
            <person name="Savel G."/>
            <person name="Schacherer J."/>
            <person name="Seret M.L."/>
            <person name="Talla E."/>
            <person name="Samson G."/>
            <person name="Jubin C."/>
            <person name="Poulain J."/>
            <person name="Vacherie B."/>
            <person name="Barbe V."/>
            <person name="Pelletier E."/>
            <person name="Sherman D.J."/>
            <person name="Westhof E."/>
            <person name="Weissenbach J."/>
            <person name="Baret P.V."/>
            <person name="Wincker P."/>
            <person name="Gaillardin C."/>
            <person name="Dujon B."/>
            <person name="Souciet J.L."/>
        </authorList>
    </citation>
    <scope>NUCLEOTIDE SEQUENCE [LARGE SCALE GENOMIC DNA]</scope>
    <source>
        <strain evidence="3">ATCC MYA-4447 / BCRC 22081 / CBS 7064 / NBRC 10061 / NRRL Y-12695</strain>
    </source>
</reference>
<accession>G8Y1L2</accession>
<sequence>MMVDENPESIVNIPIPHYPPFKLRSSLVDKDPVIWVHLLEGYIRLSQFLLQADSHHQKLSVKSKQQLVLFLKVYLSETAEEKNQIFSLGAINPDITRNTSTLRNYIFQVIRSYSFAKLTLGGDSVWNFVRIYGRENGTIVRGLVDGTYKSKLNDNKKSGNISFIAPVQKHIESLINSGKFSRDDLECLAYLLGQHANVAKSTTFNISNGTDSGSVKKTVKKASSGSLSFAEKFVSTEWIELLEVLYAGGASVNAETIKDVMIVSLIGLTAAKLANLVTNLHVTNIDTLRIYPLLALILTSKQLEEIMPSLKEKLPFLNNIKVSDKFDSEESSFGNVHIVKKDIENLNEIMPQLSRGQCVTLLKQYDKDIERISNMLFENPDVLNFIEESEVDEMDKTEVPMKPKADKPSNATIDSRKNIYDGDEISNLMFNKHTVILGKKNKANHKPTSNDLKKKTMTAALRLMYESDEDEPDDTYDDQEKTSGSAIPEENSARKSFKIKVDELGNDDDTESNAPNTSKDAAASRSSHVSPVDAIENYLFAIYKSKSDTLFKKESRKTKERANMKNETGWTDEQIEGWLRMLLRSPRHFKILEENFFYGGNPNRKEPFTGIKKGKLGSPATPSSAEQKVSEGSSSDGPKAPSTTREPNKASGKEQKKRQYAKSEKNKASKANHNRKDQHSKKLNKL</sequence>
<feature type="region of interest" description="Disordered" evidence="1">
    <location>
        <begin position="466"/>
        <end position="528"/>
    </location>
</feature>
<organism evidence="2 3">
    <name type="scientific">Pichia sorbitophila (strain ATCC MYA-4447 / BCRC 22081 / CBS 7064 / NBRC 10061 / NRRL Y-12695)</name>
    <name type="common">Hybrid yeast</name>
    <dbReference type="NCBI Taxonomy" id="559304"/>
    <lineage>
        <taxon>Eukaryota</taxon>
        <taxon>Fungi</taxon>
        <taxon>Dikarya</taxon>
        <taxon>Ascomycota</taxon>
        <taxon>Saccharomycotina</taxon>
        <taxon>Pichiomycetes</taxon>
        <taxon>Debaryomycetaceae</taxon>
        <taxon>Millerozyma</taxon>
    </lineage>
</organism>
<name>G8Y1L2_PICSO</name>
<dbReference type="Proteomes" id="UP000005222">
    <property type="component" value="Chromosome N"/>
</dbReference>
<dbReference type="GO" id="GO:0043130">
    <property type="term" value="F:ubiquitin binding"/>
    <property type="evidence" value="ECO:0007669"/>
    <property type="project" value="TreeGrafter"/>
</dbReference>
<dbReference type="PANTHER" id="PTHR21494:SF0">
    <property type="entry name" value="ACTIVATING SIGNAL COINTEGRATOR 1 COMPLEX SUBUNIT 2"/>
    <property type="match status" value="1"/>
</dbReference>